<keyword evidence="10" id="KW-1133">Transmembrane helix</keyword>
<evidence type="ECO:0000256" key="5">
    <source>
        <dbReference type="ARBA" id="ARBA00023136"/>
    </source>
</evidence>
<evidence type="ECO:0000256" key="8">
    <source>
        <dbReference type="ARBA" id="ARBA00038120"/>
    </source>
</evidence>
<dbReference type="CDD" id="cd00761">
    <property type="entry name" value="Glyco_tranf_GTA_type"/>
    <property type="match status" value="1"/>
</dbReference>
<keyword evidence="3" id="KW-0328">Glycosyltransferase</keyword>
<evidence type="ECO:0000256" key="2">
    <source>
        <dbReference type="ARBA" id="ARBA00022475"/>
    </source>
</evidence>
<organism evidence="12 13">
    <name type="scientific">Microlunatus ginsengisoli</name>
    <dbReference type="NCBI Taxonomy" id="363863"/>
    <lineage>
        <taxon>Bacteria</taxon>
        <taxon>Bacillati</taxon>
        <taxon>Actinomycetota</taxon>
        <taxon>Actinomycetes</taxon>
        <taxon>Propionibacteriales</taxon>
        <taxon>Propionibacteriaceae</taxon>
        <taxon>Microlunatus</taxon>
    </lineage>
</organism>
<dbReference type="PANTHER" id="PTHR43646:SF2">
    <property type="entry name" value="GLYCOSYLTRANSFERASE 2-LIKE DOMAIN-CONTAINING PROTEIN"/>
    <property type="match status" value="1"/>
</dbReference>
<sequence>MSDPAQLRFSVVVPAYNEEAFLADTLRSLRHQDYRGTYEILVVDNNSTDATAEIARSFGVRVVSEPEPGVCQARQRGLTEARGEIVVSVDADTLYPPDWLARIDASFRSRDRVVGVGGPCRYRDAPWWIGGFTTVLFGLVNLVYRASGWLGYVTATNTAFLKSAFDGYDLHLTQGGDELDLLRRLRKRGRMVWDRDNEVATSPRRQESGMLQTVFVSFLVFYLGAYFLNRIARRPVLGRAPVFRVEHGRRRRFRWGVGVGVAVLVTTTFGVARYLLGSS</sequence>
<keyword evidence="10" id="KW-0812">Transmembrane</keyword>
<protein>
    <recommendedName>
        <fullName evidence="9">4,4'-diaponeurosporenoate glycosyltransferase</fullName>
    </recommendedName>
</protein>
<comment type="similarity">
    <text evidence="8">Belongs to the glycosyltransferase 2 family. CrtQ subfamily.</text>
</comment>
<comment type="caution">
    <text evidence="12">The sequence shown here is derived from an EMBL/GenBank/DDBJ whole genome shotgun (WGS) entry which is preliminary data.</text>
</comment>
<proteinExistence type="inferred from homology"/>
<feature type="transmembrane region" description="Helical" evidence="10">
    <location>
        <begin position="125"/>
        <end position="144"/>
    </location>
</feature>
<evidence type="ECO:0000256" key="10">
    <source>
        <dbReference type="SAM" id="Phobius"/>
    </source>
</evidence>
<evidence type="ECO:0000313" key="13">
    <source>
        <dbReference type="Proteomes" id="UP001501490"/>
    </source>
</evidence>
<evidence type="ECO:0000256" key="4">
    <source>
        <dbReference type="ARBA" id="ARBA00022679"/>
    </source>
</evidence>
<keyword evidence="2" id="KW-1003">Cell membrane</keyword>
<evidence type="ECO:0000256" key="7">
    <source>
        <dbReference type="ARBA" id="ARBA00037904"/>
    </source>
</evidence>
<evidence type="ECO:0000256" key="9">
    <source>
        <dbReference type="ARBA" id="ARBA00040345"/>
    </source>
</evidence>
<keyword evidence="13" id="KW-1185">Reference proteome</keyword>
<feature type="transmembrane region" description="Helical" evidence="10">
    <location>
        <begin position="210"/>
        <end position="232"/>
    </location>
</feature>
<dbReference type="RefSeq" id="WP_344807988.1">
    <property type="nucleotide sequence ID" value="NZ_BAABAB010000033.1"/>
</dbReference>
<reference evidence="13" key="1">
    <citation type="journal article" date="2019" name="Int. J. Syst. Evol. Microbiol.">
        <title>The Global Catalogue of Microorganisms (GCM) 10K type strain sequencing project: providing services to taxonomists for standard genome sequencing and annotation.</title>
        <authorList>
            <consortium name="The Broad Institute Genomics Platform"/>
            <consortium name="The Broad Institute Genome Sequencing Center for Infectious Disease"/>
            <person name="Wu L."/>
            <person name="Ma J."/>
        </authorList>
    </citation>
    <scope>NUCLEOTIDE SEQUENCE [LARGE SCALE GENOMIC DNA]</scope>
    <source>
        <strain evidence="13">JCM 16929</strain>
    </source>
</reference>
<dbReference type="InterPro" id="IPR029044">
    <property type="entry name" value="Nucleotide-diphossugar_trans"/>
</dbReference>
<evidence type="ECO:0000313" key="12">
    <source>
        <dbReference type="EMBL" id="GAA3633756.1"/>
    </source>
</evidence>
<comment type="subcellular location">
    <subcellularLocation>
        <location evidence="1">Cell membrane</location>
    </subcellularLocation>
</comment>
<keyword evidence="4" id="KW-0808">Transferase</keyword>
<feature type="domain" description="Glycosyltransferase 2-like" evidence="11">
    <location>
        <begin position="10"/>
        <end position="125"/>
    </location>
</feature>
<dbReference type="InterPro" id="IPR001173">
    <property type="entry name" value="Glyco_trans_2-like"/>
</dbReference>
<gene>
    <name evidence="12" type="ORF">GCM10022236_40470</name>
</gene>
<evidence type="ECO:0000256" key="3">
    <source>
        <dbReference type="ARBA" id="ARBA00022676"/>
    </source>
</evidence>
<evidence type="ECO:0000256" key="1">
    <source>
        <dbReference type="ARBA" id="ARBA00004236"/>
    </source>
</evidence>
<dbReference type="Proteomes" id="UP001501490">
    <property type="component" value="Unassembled WGS sequence"/>
</dbReference>
<dbReference type="Gene3D" id="3.90.550.10">
    <property type="entry name" value="Spore Coat Polysaccharide Biosynthesis Protein SpsA, Chain A"/>
    <property type="match status" value="1"/>
</dbReference>
<comment type="function">
    <text evidence="6">Catalyzes the glycosylation of 4,4'-diaponeurosporenoate, i.e. the esterification of glucose at the C1'' position with the carboxyl group of 4,4'-diaponeurosporenic acid, to form glycosyl-4,4'-diaponeurosporenoate. This is a step in the biosynthesis of staphyloxanthin, an orange pigment present in most staphylococci strains.</text>
</comment>
<evidence type="ECO:0000256" key="6">
    <source>
        <dbReference type="ARBA" id="ARBA00037281"/>
    </source>
</evidence>
<dbReference type="SUPFAM" id="SSF53448">
    <property type="entry name" value="Nucleotide-diphospho-sugar transferases"/>
    <property type="match status" value="1"/>
</dbReference>
<feature type="transmembrane region" description="Helical" evidence="10">
    <location>
        <begin position="253"/>
        <end position="276"/>
    </location>
</feature>
<dbReference type="EMBL" id="BAABAB010000033">
    <property type="protein sequence ID" value="GAA3633756.1"/>
    <property type="molecule type" value="Genomic_DNA"/>
</dbReference>
<name>A0ABP7AJ10_9ACTN</name>
<keyword evidence="5 10" id="KW-0472">Membrane</keyword>
<dbReference type="Pfam" id="PF00535">
    <property type="entry name" value="Glycos_transf_2"/>
    <property type="match status" value="1"/>
</dbReference>
<accession>A0ABP7AJ10</accession>
<dbReference type="PANTHER" id="PTHR43646">
    <property type="entry name" value="GLYCOSYLTRANSFERASE"/>
    <property type="match status" value="1"/>
</dbReference>
<evidence type="ECO:0000259" key="11">
    <source>
        <dbReference type="Pfam" id="PF00535"/>
    </source>
</evidence>
<comment type="pathway">
    <text evidence="7">Carotenoid biosynthesis; staphyloxanthin biosynthesis; staphyloxanthin from farnesyl diphosphate: step 4/5.</text>
</comment>